<gene>
    <name evidence="1" type="ORF">WUBG_01305</name>
</gene>
<comment type="caution">
    <text evidence="1">The sequence shown here is derived from an EMBL/GenBank/DDBJ whole genome shotgun (WGS) entry which is preliminary data.</text>
</comment>
<dbReference type="EMBL" id="ADBV01000292">
    <property type="protein sequence ID" value="EJW87782.1"/>
    <property type="molecule type" value="Genomic_DNA"/>
</dbReference>
<sequence length="50" mass="5682">MANQLNTRGQPIAKKTTITFKTVKERPVSIPDKSKQLYNIADMRTVTSFL</sequence>
<protein>
    <submittedName>
        <fullName evidence="1">Uncharacterized protein</fullName>
    </submittedName>
</protein>
<evidence type="ECO:0000313" key="1">
    <source>
        <dbReference type="EMBL" id="EJW87782.1"/>
    </source>
</evidence>
<reference evidence="2" key="1">
    <citation type="submission" date="2012-08" db="EMBL/GenBank/DDBJ databases">
        <title>The Genome Sequence of Wuchereria bancrofti.</title>
        <authorList>
            <person name="Nutman T.B."/>
            <person name="Fink D.L."/>
            <person name="Russ C."/>
            <person name="Young S."/>
            <person name="Zeng Q."/>
            <person name="Koehrsen M."/>
            <person name="Alvarado L."/>
            <person name="Berlin A."/>
            <person name="Chapman S.B."/>
            <person name="Chen Z."/>
            <person name="Freedman E."/>
            <person name="Gellesch M."/>
            <person name="Goldberg J."/>
            <person name="Griggs A."/>
            <person name="Gujja S."/>
            <person name="Heilman E.R."/>
            <person name="Heiman D."/>
            <person name="Hepburn T."/>
            <person name="Howarth C."/>
            <person name="Jen D."/>
            <person name="Larson L."/>
            <person name="Lewis B."/>
            <person name="Mehta T."/>
            <person name="Park D."/>
            <person name="Pearson M."/>
            <person name="Roberts A."/>
            <person name="Saif S."/>
            <person name="Shea T."/>
            <person name="Shenoy N."/>
            <person name="Sisk P."/>
            <person name="Stolte C."/>
            <person name="Sykes S."/>
            <person name="Walk T."/>
            <person name="White J."/>
            <person name="Yandava C."/>
            <person name="Haas B."/>
            <person name="Henn M.R."/>
            <person name="Nusbaum C."/>
            <person name="Birren B."/>
        </authorList>
    </citation>
    <scope>NUCLEOTIDE SEQUENCE [LARGE SCALE GENOMIC DNA]</scope>
    <source>
        <strain evidence="2">NA</strain>
    </source>
</reference>
<dbReference type="Proteomes" id="UP000004810">
    <property type="component" value="Unassembled WGS sequence"/>
</dbReference>
<dbReference type="AlphaFoldDB" id="J9FDU5"/>
<organism evidence="1 2">
    <name type="scientific">Wuchereria bancrofti</name>
    <dbReference type="NCBI Taxonomy" id="6293"/>
    <lineage>
        <taxon>Eukaryota</taxon>
        <taxon>Metazoa</taxon>
        <taxon>Ecdysozoa</taxon>
        <taxon>Nematoda</taxon>
        <taxon>Chromadorea</taxon>
        <taxon>Rhabditida</taxon>
        <taxon>Spirurina</taxon>
        <taxon>Spiruromorpha</taxon>
        <taxon>Filarioidea</taxon>
        <taxon>Onchocercidae</taxon>
        <taxon>Wuchereria</taxon>
    </lineage>
</organism>
<accession>J9FDU5</accession>
<proteinExistence type="predicted"/>
<evidence type="ECO:0000313" key="2">
    <source>
        <dbReference type="Proteomes" id="UP000004810"/>
    </source>
</evidence>
<name>J9FDU5_WUCBA</name>